<evidence type="ECO:0000256" key="1">
    <source>
        <dbReference type="SAM" id="MobiDB-lite"/>
    </source>
</evidence>
<proteinExistence type="predicted"/>
<dbReference type="SUPFAM" id="SSF53955">
    <property type="entry name" value="Lysozyme-like"/>
    <property type="match status" value="1"/>
</dbReference>
<sequence length="451" mass="48729">MQIGKITVGGRDIGLVMLTEGEPERVTPTAGSADYVPEGRAEGRGPSDYSVPGGGASPRVSNNHHYPGHPAGRHDAAPQPVRQRFGGEGDLDPLAPGPTRPTGRIVHRGSPEVDKEIVGAAKAYHLDPNFMRSVASIESNNDPESNRNKDTKYKGLYQVGTRGEKNEWERFGQGGDPYSAHDNAMAAARMFDANRTSFRKNFGRDPTDTEMYLMHQQGLGFYTQGTMTNVGGNPYPGMRGPQTHDSFEQGWGREIERRKEQLSNPMSIPSAATSSPAYTGPSTGGGRLVGNVDSRVDPRIPEIVGAAATHLPPGYKVEMTSGFRGAGQANHNGRAADFHIIDPDGNTLRNRGEDPGGMYQLLARHAHGEQQARHPELNGQFAWGGAFGTALGGGGERDLMHFDINGERGRYEQYQLRNMGSVPGFTYGKQASPERSPAPEQQATKDEDGKL</sequence>
<dbReference type="InterPro" id="IPR023346">
    <property type="entry name" value="Lysozyme-like_dom_sf"/>
</dbReference>
<dbReference type="EMBL" id="JAAOLE020000001">
    <property type="protein sequence ID" value="NVI46351.1"/>
    <property type="molecule type" value="Genomic_DNA"/>
</dbReference>
<organism evidence="2">
    <name type="scientific">Bradyrhizobium septentrionale</name>
    <dbReference type="NCBI Taxonomy" id="1404411"/>
    <lineage>
        <taxon>Bacteria</taxon>
        <taxon>Pseudomonadati</taxon>
        <taxon>Pseudomonadota</taxon>
        <taxon>Alphaproteobacteria</taxon>
        <taxon>Hyphomicrobiales</taxon>
        <taxon>Nitrobacteraceae</taxon>
        <taxon>Bradyrhizobium</taxon>
    </lineage>
</organism>
<feature type="region of interest" description="Disordered" evidence="1">
    <location>
        <begin position="261"/>
        <end position="288"/>
    </location>
</feature>
<feature type="compositionally biased region" description="Polar residues" evidence="1">
    <location>
        <begin position="262"/>
        <end position="281"/>
    </location>
</feature>
<feature type="region of interest" description="Disordered" evidence="1">
    <location>
        <begin position="1"/>
        <end position="109"/>
    </location>
</feature>
<dbReference type="AlphaFoldDB" id="A0A973W2V0"/>
<feature type="region of interest" description="Disordered" evidence="1">
    <location>
        <begin position="422"/>
        <end position="451"/>
    </location>
</feature>
<dbReference type="Gene3D" id="1.10.530.10">
    <property type="match status" value="1"/>
</dbReference>
<name>A0A973W2V0_9BRAD</name>
<dbReference type="RefSeq" id="WP_166205677.1">
    <property type="nucleotide sequence ID" value="NZ_CP088285.1"/>
</dbReference>
<protein>
    <submittedName>
        <fullName evidence="2">Uncharacterized protein</fullName>
    </submittedName>
</protein>
<accession>A0A973W2V0</accession>
<evidence type="ECO:0000313" key="2">
    <source>
        <dbReference type="EMBL" id="NVI46351.1"/>
    </source>
</evidence>
<gene>
    <name evidence="2" type="ORF">HAP48_026005</name>
</gene>
<comment type="caution">
    <text evidence="2">The sequence shown here is derived from an EMBL/GenBank/DDBJ whole genome shotgun (WGS) entry which is preliminary data.</text>
</comment>
<reference evidence="2" key="1">
    <citation type="submission" date="2020-06" db="EMBL/GenBank/DDBJ databases">
        <title>Whole Genome Sequence of Bradyrhizobium sp. Strain 1S1.</title>
        <authorList>
            <person name="Bromfield E.S.P."/>
            <person name="Cloutier S."/>
        </authorList>
    </citation>
    <scope>NUCLEOTIDE SEQUENCE [LARGE SCALE GENOMIC DNA]</scope>
    <source>
        <strain evidence="2">1S1</strain>
    </source>
</reference>